<keyword evidence="2" id="KW-1185">Reference proteome</keyword>
<name>A0A812SHT1_SYMPI</name>
<dbReference type="OrthoDB" id="427158at2759"/>
<dbReference type="EMBL" id="CAJNIZ010024514">
    <property type="protein sequence ID" value="CAE7477599.1"/>
    <property type="molecule type" value="Genomic_DNA"/>
</dbReference>
<sequence>MLVFTLEVVVDHIQGWEQLLQRCAPMARHFEMRHPALALRFLDLEPAIVQADAITETSSELLNFHGRGKAMVLELPCGMLEETLPLWLMALALQPAEADSGARRATLLASACINLQQEVARANSPPACSAPTVFRRSCFRMTSAHKSLPDLQLACYMRVYAGAHQPFAGEELLLEPVALPVAGQEEPELDLHRHCHAETQTEVESEVPGLVPIAPPPAAAPASSKLQSQGAGRAMCPARVMEASELRKLEGDACARPCFSLMRFSLPTWACQTLCQMRDRRSSQPSLFQRSRRPCVIKALPYPPPCRWYRNWCAS</sequence>
<gene>
    <name evidence="1" type="primary">pks3</name>
    <name evidence="1" type="ORF">SPIL2461_LOCUS12161</name>
</gene>
<dbReference type="Proteomes" id="UP000649617">
    <property type="component" value="Unassembled WGS sequence"/>
</dbReference>
<organism evidence="1 2">
    <name type="scientific">Symbiodinium pilosum</name>
    <name type="common">Dinoflagellate</name>
    <dbReference type="NCBI Taxonomy" id="2952"/>
    <lineage>
        <taxon>Eukaryota</taxon>
        <taxon>Sar</taxon>
        <taxon>Alveolata</taxon>
        <taxon>Dinophyceae</taxon>
        <taxon>Suessiales</taxon>
        <taxon>Symbiodiniaceae</taxon>
        <taxon>Symbiodinium</taxon>
    </lineage>
</organism>
<reference evidence="1" key="1">
    <citation type="submission" date="2021-02" db="EMBL/GenBank/DDBJ databases">
        <authorList>
            <person name="Dougan E. K."/>
            <person name="Rhodes N."/>
            <person name="Thang M."/>
            <person name="Chan C."/>
        </authorList>
    </citation>
    <scope>NUCLEOTIDE SEQUENCE</scope>
</reference>
<accession>A0A812SHT1</accession>
<comment type="caution">
    <text evidence="1">The sequence shown here is derived from an EMBL/GenBank/DDBJ whole genome shotgun (WGS) entry which is preliminary data.</text>
</comment>
<dbReference type="AlphaFoldDB" id="A0A812SHT1"/>
<evidence type="ECO:0000313" key="2">
    <source>
        <dbReference type="Proteomes" id="UP000649617"/>
    </source>
</evidence>
<proteinExistence type="predicted"/>
<evidence type="ECO:0000313" key="1">
    <source>
        <dbReference type="EMBL" id="CAE7477599.1"/>
    </source>
</evidence>
<protein>
    <submittedName>
        <fullName evidence="1">Pks3 protein</fullName>
    </submittedName>
</protein>